<keyword evidence="2" id="KW-1185">Reference proteome</keyword>
<reference evidence="1 2" key="1">
    <citation type="submission" date="2019-07" db="EMBL/GenBank/DDBJ databases">
        <title>Whole genome shotgun sequence of Deinococcus cellulosilyticus NBRC 106333.</title>
        <authorList>
            <person name="Hosoyama A."/>
            <person name="Uohara A."/>
            <person name="Ohji S."/>
            <person name="Ichikawa N."/>
        </authorList>
    </citation>
    <scope>NUCLEOTIDE SEQUENCE [LARGE SCALE GENOMIC DNA]</scope>
    <source>
        <strain evidence="1 2">NBRC 106333</strain>
    </source>
</reference>
<dbReference type="AlphaFoldDB" id="A0A511MY27"/>
<name>A0A511MY27_DEIC1</name>
<proteinExistence type="predicted"/>
<organism evidence="1 2">
    <name type="scientific">Deinococcus cellulosilyticus (strain DSM 18568 / NBRC 106333 / KACC 11606 / 5516J-15)</name>
    <dbReference type="NCBI Taxonomy" id="1223518"/>
    <lineage>
        <taxon>Bacteria</taxon>
        <taxon>Thermotogati</taxon>
        <taxon>Deinococcota</taxon>
        <taxon>Deinococci</taxon>
        <taxon>Deinococcales</taxon>
        <taxon>Deinococcaceae</taxon>
        <taxon>Deinococcus</taxon>
    </lineage>
</organism>
<dbReference type="EMBL" id="BJXB01000004">
    <property type="protein sequence ID" value="GEM45495.1"/>
    <property type="molecule type" value="Genomic_DNA"/>
</dbReference>
<comment type="caution">
    <text evidence="1">The sequence shown here is derived from an EMBL/GenBank/DDBJ whole genome shotgun (WGS) entry which is preliminary data.</text>
</comment>
<dbReference type="RefSeq" id="WP_146882953.1">
    <property type="nucleotide sequence ID" value="NZ_BJXB01000004.1"/>
</dbReference>
<dbReference type="Proteomes" id="UP000321306">
    <property type="component" value="Unassembled WGS sequence"/>
</dbReference>
<sequence length="332" mass="38900">MGGNALKNHPTRRYHTKEYLELYREVEPVLQDIVQGRVALVPFYSSKETHGDMDIVVESDHLPHNWTSAVMERFSSRDSYNNGDTFTFEFKDLQIDLIKATSEEFEHTLNYLSFNDLGNLIGKLAHHLGFMLGHRGLQYKVMEGNNTVRVLKLTSDYLKGLEFLGYDPERFRKGFDTLGEVYGYVCSTPFFYPGCYLMENQNSKNRQRDRKRPTYQGFLEFLEKEGSFERIPRPVSSREEQLQRAIETFPGFEEALQDTFRFLEIKRAAHQKFNGNMVRDWTGVEGQQLGEVMMELRHTREPFEQWILDTSIETIQQEVLTVVKRLGFVKMQ</sequence>
<gene>
    <name evidence="1" type="ORF">DC3_11300</name>
</gene>
<accession>A0A511MY27</accession>
<dbReference type="OrthoDB" id="57137at2"/>
<protein>
    <submittedName>
        <fullName evidence="1">Uncharacterized protein</fullName>
    </submittedName>
</protein>
<evidence type="ECO:0000313" key="2">
    <source>
        <dbReference type="Proteomes" id="UP000321306"/>
    </source>
</evidence>
<evidence type="ECO:0000313" key="1">
    <source>
        <dbReference type="EMBL" id="GEM45495.1"/>
    </source>
</evidence>